<dbReference type="Proteomes" id="UP000282433">
    <property type="component" value="Chromosome"/>
</dbReference>
<evidence type="ECO:0000313" key="2">
    <source>
        <dbReference type="Proteomes" id="UP000282433"/>
    </source>
</evidence>
<evidence type="ECO:0000313" key="1">
    <source>
        <dbReference type="EMBL" id="VEB04923.1"/>
    </source>
</evidence>
<name>A0A3S4KK55_KLEPN</name>
<accession>A0A3S4KK55</accession>
<sequence length="77" mass="8317">MLVCCQRLTWIASCAVAQPKSSAVSIFGYQPVADSQPIAGDSPLDAALAKRHGFQPRCTVSADRLRAAQIAFRGQRR</sequence>
<organism evidence="1 2">
    <name type="scientific">Klebsiella pneumoniae</name>
    <dbReference type="NCBI Taxonomy" id="573"/>
    <lineage>
        <taxon>Bacteria</taxon>
        <taxon>Pseudomonadati</taxon>
        <taxon>Pseudomonadota</taxon>
        <taxon>Gammaproteobacteria</taxon>
        <taxon>Enterobacterales</taxon>
        <taxon>Enterobacteriaceae</taxon>
        <taxon>Klebsiella/Raoultella group</taxon>
        <taxon>Klebsiella</taxon>
        <taxon>Klebsiella pneumoniae complex</taxon>
    </lineage>
</organism>
<gene>
    <name evidence="1" type="ORF">NCTC13635_04826</name>
</gene>
<protein>
    <submittedName>
        <fullName evidence="1">Uncharacterized protein</fullName>
    </submittedName>
</protein>
<dbReference type="EMBL" id="LR134162">
    <property type="protein sequence ID" value="VEB04923.1"/>
    <property type="molecule type" value="Genomic_DNA"/>
</dbReference>
<proteinExistence type="predicted"/>
<dbReference type="AlphaFoldDB" id="A0A3S4KK55"/>
<reference evidence="1 2" key="1">
    <citation type="submission" date="2018-12" db="EMBL/GenBank/DDBJ databases">
        <authorList>
            <consortium name="Pathogen Informatics"/>
        </authorList>
    </citation>
    <scope>NUCLEOTIDE SEQUENCE [LARGE SCALE GENOMIC DNA]</scope>
    <source>
        <strain evidence="1 2">NCTC13635</strain>
    </source>
</reference>